<accession>A0A7W8HFM5</accession>
<feature type="chain" id="PRO_5031422415" evidence="2">
    <location>
        <begin position="27"/>
        <end position="216"/>
    </location>
</feature>
<dbReference type="Pfam" id="PF13098">
    <property type="entry name" value="Thioredoxin_2"/>
    <property type="match status" value="1"/>
</dbReference>
<comment type="caution">
    <text evidence="4">The sequence shown here is derived from an EMBL/GenBank/DDBJ whole genome shotgun (WGS) entry which is preliminary data.</text>
</comment>
<evidence type="ECO:0000256" key="2">
    <source>
        <dbReference type="SAM" id="SignalP"/>
    </source>
</evidence>
<feature type="signal peptide" evidence="2">
    <location>
        <begin position="1"/>
        <end position="26"/>
    </location>
</feature>
<feature type="compositionally biased region" description="Low complexity" evidence="1">
    <location>
        <begin position="32"/>
        <end position="66"/>
    </location>
</feature>
<dbReference type="EMBL" id="JACHGB010000002">
    <property type="protein sequence ID" value="MBB5271115.1"/>
    <property type="molecule type" value="Genomic_DNA"/>
</dbReference>
<evidence type="ECO:0000259" key="3">
    <source>
        <dbReference type="PROSITE" id="PS51352"/>
    </source>
</evidence>
<dbReference type="SUPFAM" id="SSF52833">
    <property type="entry name" value="Thioredoxin-like"/>
    <property type="match status" value="1"/>
</dbReference>
<feature type="domain" description="Thioredoxin" evidence="3">
    <location>
        <begin position="49"/>
        <end position="209"/>
    </location>
</feature>
<dbReference type="PROSITE" id="PS51352">
    <property type="entry name" value="THIOREDOXIN_2"/>
    <property type="match status" value="1"/>
</dbReference>
<evidence type="ECO:0000256" key="1">
    <source>
        <dbReference type="SAM" id="MobiDB-lite"/>
    </source>
</evidence>
<protein>
    <submittedName>
        <fullName evidence="4">Thiol-disulfide isomerase/thioredoxin</fullName>
    </submittedName>
</protein>
<gene>
    <name evidence="4" type="ORF">HNQ70_001119</name>
</gene>
<dbReference type="InterPro" id="IPR036249">
    <property type="entry name" value="Thioredoxin-like_sf"/>
</dbReference>
<keyword evidence="5" id="KW-1185">Reference proteome</keyword>
<proteinExistence type="predicted"/>
<dbReference type="Gene3D" id="3.40.30.10">
    <property type="entry name" value="Glutaredoxin"/>
    <property type="match status" value="1"/>
</dbReference>
<dbReference type="InterPro" id="IPR012336">
    <property type="entry name" value="Thioredoxin-like_fold"/>
</dbReference>
<dbReference type="Proteomes" id="UP000532440">
    <property type="component" value="Unassembled WGS sequence"/>
</dbReference>
<evidence type="ECO:0000313" key="4">
    <source>
        <dbReference type="EMBL" id="MBB5271115.1"/>
    </source>
</evidence>
<dbReference type="InterPro" id="IPR013766">
    <property type="entry name" value="Thioredoxin_domain"/>
</dbReference>
<evidence type="ECO:0000313" key="5">
    <source>
        <dbReference type="Proteomes" id="UP000532440"/>
    </source>
</evidence>
<feature type="region of interest" description="Disordered" evidence="1">
    <location>
        <begin position="27"/>
        <end position="80"/>
    </location>
</feature>
<dbReference type="AlphaFoldDB" id="A0A7W8HFM5"/>
<keyword evidence="2" id="KW-0732">Signal</keyword>
<dbReference type="GO" id="GO:0016853">
    <property type="term" value="F:isomerase activity"/>
    <property type="evidence" value="ECO:0007669"/>
    <property type="project" value="UniProtKB-KW"/>
</dbReference>
<name>A0A7W8HFM5_9BURK</name>
<dbReference type="RefSeq" id="WP_183965105.1">
    <property type="nucleotide sequence ID" value="NZ_BAABEW010000017.1"/>
</dbReference>
<reference evidence="4 5" key="1">
    <citation type="submission" date="2020-08" db="EMBL/GenBank/DDBJ databases">
        <title>Genomic Encyclopedia of Type Strains, Phase IV (KMG-IV): sequencing the most valuable type-strain genomes for metagenomic binning, comparative biology and taxonomic classification.</title>
        <authorList>
            <person name="Goeker M."/>
        </authorList>
    </citation>
    <scope>NUCLEOTIDE SEQUENCE [LARGE SCALE GENOMIC DNA]</scope>
    <source>
        <strain evidence="4 5">DSM 29781</strain>
    </source>
</reference>
<keyword evidence="4" id="KW-0413">Isomerase</keyword>
<sequence length="216" mass="22767">MEIPRFWNRTLLAVVLGCSAAGPSVAQERRSAAGPPASAATALPSAALQAAPQGAPQAEASPAAQTTDAKPGAALRHGGLPRPESLAELAARAQRERRPVVVLFSREGCGWCEAIRREQLGHLAREAQARGVLVVEFDLADARAFRPPASNERGEGWASEDSPAALARRLGIRVAPTVAFLGRGGELAERLVGYGSPDFYGAYLDERIAQARSAIR</sequence>
<organism evidence="4 5">
    <name type="scientific">Quisquiliibacterium transsilvanicum</name>
    <dbReference type="NCBI Taxonomy" id="1549638"/>
    <lineage>
        <taxon>Bacteria</taxon>
        <taxon>Pseudomonadati</taxon>
        <taxon>Pseudomonadota</taxon>
        <taxon>Betaproteobacteria</taxon>
        <taxon>Burkholderiales</taxon>
        <taxon>Burkholderiaceae</taxon>
        <taxon>Quisquiliibacterium</taxon>
    </lineage>
</organism>